<dbReference type="InterPro" id="IPR036866">
    <property type="entry name" value="RibonucZ/Hydroxyglut_hydro"/>
</dbReference>
<name>A0ABT6WXW0_9ACTN</name>
<proteinExistence type="predicted"/>
<evidence type="ECO:0000259" key="1">
    <source>
        <dbReference type="SMART" id="SM00849"/>
    </source>
</evidence>
<dbReference type="InterPro" id="IPR050855">
    <property type="entry name" value="NDM-1-like"/>
</dbReference>
<dbReference type="Gene3D" id="3.60.15.10">
    <property type="entry name" value="Ribonuclease Z/Hydroxyacylglutathione hydrolase-like"/>
    <property type="match status" value="1"/>
</dbReference>
<dbReference type="EMBL" id="JASCTH010000035">
    <property type="protein sequence ID" value="MDI6104581.1"/>
    <property type="molecule type" value="Genomic_DNA"/>
</dbReference>
<evidence type="ECO:0000313" key="2">
    <source>
        <dbReference type="EMBL" id="MDI6104581.1"/>
    </source>
</evidence>
<accession>A0ABT6WXW0</accession>
<evidence type="ECO:0000313" key="3">
    <source>
        <dbReference type="Proteomes" id="UP001241758"/>
    </source>
</evidence>
<dbReference type="SUPFAM" id="SSF56281">
    <property type="entry name" value="Metallo-hydrolase/oxidoreductase"/>
    <property type="match status" value="1"/>
</dbReference>
<dbReference type="Proteomes" id="UP001241758">
    <property type="component" value="Unassembled WGS sequence"/>
</dbReference>
<comment type="caution">
    <text evidence="2">The sequence shown here is derived from an EMBL/GenBank/DDBJ whole genome shotgun (WGS) entry which is preliminary data.</text>
</comment>
<sequence length="290" mass="32463">MTSTRVDFTSSAPVPGTMDVRWIHGSPSAKHNTDPDIQVHAYNEHTFILRQNKAIDYEAPFLFLLFGNDRAVLLDTGATASAEHFPIQRTVDDLTRRWLAVHPREDYELLVLHTHAHGDHTAGDTQFTGRAGTVVVGADRATAWAYLELDEPGRAGRVDLGGRMLECLATPGHHESAITFYDRYTGLLFTGDTVYPGRLYVNDWPAFRSTMDSLIRFAESRPVTHVLGCHIEMTGVPGVDYPVRTTFQPDEPPLQMTTQQLRDIRAAIDEVGDRTGRHAFADFIICYEQP</sequence>
<dbReference type="PANTHER" id="PTHR42951:SF4">
    <property type="entry name" value="ACYL-COENZYME A THIOESTERASE MBLAC2"/>
    <property type="match status" value="1"/>
</dbReference>
<dbReference type="PANTHER" id="PTHR42951">
    <property type="entry name" value="METALLO-BETA-LACTAMASE DOMAIN-CONTAINING"/>
    <property type="match status" value="1"/>
</dbReference>
<gene>
    <name evidence="2" type="ORF">QLQ12_38925</name>
</gene>
<organism evidence="2 3">
    <name type="scientific">Actinoplanes sandaracinus</name>
    <dbReference type="NCBI Taxonomy" id="3045177"/>
    <lineage>
        <taxon>Bacteria</taxon>
        <taxon>Bacillati</taxon>
        <taxon>Actinomycetota</taxon>
        <taxon>Actinomycetes</taxon>
        <taxon>Micromonosporales</taxon>
        <taxon>Micromonosporaceae</taxon>
        <taxon>Actinoplanes</taxon>
    </lineage>
</organism>
<keyword evidence="3" id="KW-1185">Reference proteome</keyword>
<protein>
    <submittedName>
        <fullName evidence="2">MBL fold metallo-hydrolase</fullName>
    </submittedName>
</protein>
<dbReference type="RefSeq" id="WP_282765977.1">
    <property type="nucleotide sequence ID" value="NZ_JASCTH010000035.1"/>
</dbReference>
<dbReference type="Pfam" id="PF00753">
    <property type="entry name" value="Lactamase_B"/>
    <property type="match status" value="1"/>
</dbReference>
<dbReference type="InterPro" id="IPR001279">
    <property type="entry name" value="Metallo-B-lactamas"/>
</dbReference>
<reference evidence="2 3" key="1">
    <citation type="submission" date="2023-05" db="EMBL/GenBank/DDBJ databases">
        <title>Actinoplanes sp. NEAU-A12 genome sequencing.</title>
        <authorList>
            <person name="Wang Z.-S."/>
        </authorList>
    </citation>
    <scope>NUCLEOTIDE SEQUENCE [LARGE SCALE GENOMIC DNA]</scope>
    <source>
        <strain evidence="2 3">NEAU-A12</strain>
    </source>
</reference>
<dbReference type="SMART" id="SM00849">
    <property type="entry name" value="Lactamase_B"/>
    <property type="match status" value="1"/>
</dbReference>
<feature type="domain" description="Metallo-beta-lactamase" evidence="1">
    <location>
        <begin position="59"/>
        <end position="230"/>
    </location>
</feature>